<comment type="caution">
    <text evidence="8">The sequence shown here is derived from an EMBL/GenBank/DDBJ whole genome shotgun (WGS) entry which is preliminary data.</text>
</comment>
<keyword evidence="5 6" id="KW-0472">Membrane</keyword>
<comment type="subcellular location">
    <subcellularLocation>
        <location evidence="1">Membrane</location>
        <topology evidence="1">Multi-pass membrane protein</topology>
    </subcellularLocation>
</comment>
<feature type="transmembrane region" description="Helical" evidence="6">
    <location>
        <begin position="70"/>
        <end position="90"/>
    </location>
</feature>
<sequence length="264" mass="27959">MNPTPLSLSLFGVAVGLYVAGLVGFIVHLPFPRRRIANSAVGLVALAWPFHLASILTRALEAGHWPLGNIYEYSTGISFVVATTFLVISLRAGQRLLGVPAMIVTVALLAVAYMLYVPPGDLVPALHSYWLTIHVTSMATASGLLVFSSLFAMFFLARQWADGYALATSGGAASNFRGVAASGGGAAVMTGGGGGGGGVMHSLAGAVRKLPSAATLDSWSFRFVMIGFPVWTFGVMMGAVWGEHAWGRYWGWDPKETFSFIVWV</sequence>
<proteinExistence type="predicted"/>
<evidence type="ECO:0000259" key="7">
    <source>
        <dbReference type="Pfam" id="PF01578"/>
    </source>
</evidence>
<feature type="transmembrane region" description="Helical" evidence="6">
    <location>
        <begin position="39"/>
        <end position="58"/>
    </location>
</feature>
<evidence type="ECO:0000256" key="5">
    <source>
        <dbReference type="ARBA" id="ARBA00023136"/>
    </source>
</evidence>
<reference evidence="8 9" key="1">
    <citation type="submission" date="2020-10" db="EMBL/GenBank/DDBJ databases">
        <title>Ca. Dormibacterota MAGs.</title>
        <authorList>
            <person name="Montgomery K."/>
        </authorList>
    </citation>
    <scope>NUCLEOTIDE SEQUENCE [LARGE SCALE GENOMIC DNA]</scope>
    <source>
        <strain evidence="8">Mitchell_Peninsula_5</strain>
    </source>
</reference>
<evidence type="ECO:0000256" key="6">
    <source>
        <dbReference type="SAM" id="Phobius"/>
    </source>
</evidence>
<feature type="transmembrane region" description="Helical" evidence="6">
    <location>
        <begin position="129"/>
        <end position="156"/>
    </location>
</feature>
<dbReference type="EMBL" id="JAEKNN010000006">
    <property type="protein sequence ID" value="MBJ7608031.1"/>
    <property type="molecule type" value="Genomic_DNA"/>
</dbReference>
<evidence type="ECO:0000313" key="8">
    <source>
        <dbReference type="EMBL" id="MBJ7608031.1"/>
    </source>
</evidence>
<accession>A0A934NFF2</accession>
<dbReference type="GO" id="GO:0005886">
    <property type="term" value="C:plasma membrane"/>
    <property type="evidence" value="ECO:0007669"/>
    <property type="project" value="TreeGrafter"/>
</dbReference>
<gene>
    <name evidence="8" type="primary">ccsA</name>
    <name evidence="8" type="ORF">JF887_01180</name>
</gene>
<keyword evidence="2 6" id="KW-0812">Transmembrane</keyword>
<dbReference type="InterPro" id="IPR002541">
    <property type="entry name" value="Cyt_c_assembly"/>
</dbReference>
<organism evidence="8 9">
    <name type="scientific">Candidatus Amunia macphersoniae</name>
    <dbReference type="NCBI Taxonomy" id="3127014"/>
    <lineage>
        <taxon>Bacteria</taxon>
        <taxon>Bacillati</taxon>
        <taxon>Candidatus Dormiibacterota</taxon>
        <taxon>Candidatus Dormibacteria</taxon>
        <taxon>Candidatus Aeolococcales</taxon>
        <taxon>Candidatus Aeolococcaceae</taxon>
        <taxon>Candidatus Amunia</taxon>
    </lineage>
</organism>
<name>A0A934NFF2_9BACT</name>
<feature type="transmembrane region" description="Helical" evidence="6">
    <location>
        <begin position="219"/>
        <end position="241"/>
    </location>
</feature>
<feature type="non-terminal residue" evidence="8">
    <location>
        <position position="264"/>
    </location>
</feature>
<dbReference type="PANTHER" id="PTHR30071">
    <property type="entry name" value="HEME EXPORTER PROTEIN C"/>
    <property type="match status" value="1"/>
</dbReference>
<dbReference type="GO" id="GO:0020037">
    <property type="term" value="F:heme binding"/>
    <property type="evidence" value="ECO:0007669"/>
    <property type="project" value="InterPro"/>
</dbReference>
<dbReference type="AlphaFoldDB" id="A0A934NFF2"/>
<evidence type="ECO:0000256" key="1">
    <source>
        <dbReference type="ARBA" id="ARBA00004141"/>
    </source>
</evidence>
<dbReference type="PANTHER" id="PTHR30071:SF1">
    <property type="entry name" value="CYTOCHROME B_B6 PROTEIN-RELATED"/>
    <property type="match status" value="1"/>
</dbReference>
<protein>
    <submittedName>
        <fullName evidence="8">Cytochrome c biogenesis protein CcsA</fullName>
    </submittedName>
</protein>
<dbReference type="GO" id="GO:0017004">
    <property type="term" value="P:cytochrome complex assembly"/>
    <property type="evidence" value="ECO:0007669"/>
    <property type="project" value="UniProtKB-KW"/>
</dbReference>
<feature type="domain" description="Cytochrome c assembly protein" evidence="7">
    <location>
        <begin position="69"/>
        <end position="264"/>
    </location>
</feature>
<evidence type="ECO:0000256" key="3">
    <source>
        <dbReference type="ARBA" id="ARBA00022748"/>
    </source>
</evidence>
<dbReference type="Proteomes" id="UP000614410">
    <property type="component" value="Unassembled WGS sequence"/>
</dbReference>
<keyword evidence="3" id="KW-0201">Cytochrome c-type biogenesis</keyword>
<feature type="transmembrane region" description="Helical" evidence="6">
    <location>
        <begin position="6"/>
        <end position="27"/>
    </location>
</feature>
<dbReference type="InterPro" id="IPR045062">
    <property type="entry name" value="Cyt_c_biogenesis_CcsA/CcmC"/>
</dbReference>
<evidence type="ECO:0000256" key="2">
    <source>
        <dbReference type="ARBA" id="ARBA00022692"/>
    </source>
</evidence>
<feature type="transmembrane region" description="Helical" evidence="6">
    <location>
        <begin position="97"/>
        <end position="117"/>
    </location>
</feature>
<keyword evidence="4 6" id="KW-1133">Transmembrane helix</keyword>
<dbReference type="Pfam" id="PF01578">
    <property type="entry name" value="Cytochrom_C_asm"/>
    <property type="match status" value="1"/>
</dbReference>
<evidence type="ECO:0000256" key="4">
    <source>
        <dbReference type="ARBA" id="ARBA00022989"/>
    </source>
</evidence>
<evidence type="ECO:0000313" key="9">
    <source>
        <dbReference type="Proteomes" id="UP000614410"/>
    </source>
</evidence>